<feature type="region of interest" description="Disordered" evidence="1">
    <location>
        <begin position="303"/>
        <end position="330"/>
    </location>
</feature>
<evidence type="ECO:0000313" key="2">
    <source>
        <dbReference type="EMBL" id="KAF4733378.1"/>
    </source>
</evidence>
<gene>
    <name evidence="2" type="ORF">FOZ63_002738</name>
</gene>
<dbReference type="AlphaFoldDB" id="A0A7J6SKC3"/>
<reference evidence="2 3" key="1">
    <citation type="submission" date="2020-04" db="EMBL/GenBank/DDBJ databases">
        <title>Perkinsus olseni comparative genomics.</title>
        <authorList>
            <person name="Bogema D.R."/>
        </authorList>
    </citation>
    <scope>NUCLEOTIDE SEQUENCE [LARGE SCALE GENOMIC DNA]</scope>
    <source>
        <strain evidence="2 3">ATCC PRA-207</strain>
    </source>
</reference>
<sequence>MVACEGMRTSIVEARQGSGALLNFCYPLVIFEDPGLCTEPGSSKLLCTEAVIGDTAASLPLSTFSGKLRDVVARLRAFYEDRRRLQLTNKDDYGRVGCYLQPFMGRIVMWQERKHLRPPGWPSDRTFIMAPNRCAFDEQLDSAMVLRTSEREAAEAGYRAQLKKAFQSYGVLQRFSTPSKSSRELKKAFHSYNVLRRYSNPPLSSRSRTAHERRQDSAMVLRTSERYAADAGQQAQSSRRPSNPMGVLSCSAIREGFDVPRDGDARLSGICYNSASAPKGAMPNDWIAEPAPTVLGVPLSEQQERHDISRPSLSHPVSSSTASKERLGTPQANLTLYTLKKNSSRYSGASSETRRTLPFFDPFTPRRGTYGGSDLEASFTARHHEYLTDMCRLIQEPGIDEFHRHDTSTTRCTLESCGTMSGERTSQEQSSSVQPVSKQAAKVQLDGDHCGTKCYSGERPADWRPSSEKSDSEPTSHAAQRAAQQTASRGTSGSITRVERPGSTVESEGSATEWMKAFGFPADEVATALGGSVSGISRSDLNLEHDPWKCFVPRHCELKTLMPWVSYRETRDEARCGGRSLMVGGQNYSYLLNQRYWHSESMDAWKAFWDSSARAGMSCDIDYDNEIWVVDHPSVAGAIPDLRSDEAGRVLLVSGLAAGVTGERCRSIPKAFVILNWLHAGLAACGAVSPHNEKTRAEISLKAFNSSVVEDLGSHGERLSGTTPAEAALYRYILLLKEYLFLNRELPGGLRVLNGWGLNRLQDLRPYRIPEDGWHDQEISDQEWAKLWRSRRVQGGMPALHWSRRSPVQLSQALTCNGGGPTTRGNQGPFGSVWKKT</sequence>
<feature type="region of interest" description="Disordered" evidence="1">
    <location>
        <begin position="407"/>
        <end position="510"/>
    </location>
</feature>
<accession>A0A7J6SKC3</accession>
<organism evidence="2 3">
    <name type="scientific">Perkinsus olseni</name>
    <name type="common">Perkinsus atlanticus</name>
    <dbReference type="NCBI Taxonomy" id="32597"/>
    <lineage>
        <taxon>Eukaryota</taxon>
        <taxon>Sar</taxon>
        <taxon>Alveolata</taxon>
        <taxon>Perkinsozoa</taxon>
        <taxon>Perkinsea</taxon>
        <taxon>Perkinsida</taxon>
        <taxon>Perkinsidae</taxon>
        <taxon>Perkinsus</taxon>
    </lineage>
</organism>
<feature type="compositionally biased region" description="Low complexity" evidence="1">
    <location>
        <begin position="310"/>
        <end position="322"/>
    </location>
</feature>
<dbReference type="Proteomes" id="UP000553632">
    <property type="component" value="Unassembled WGS sequence"/>
</dbReference>
<keyword evidence="3" id="KW-1185">Reference proteome</keyword>
<feature type="compositionally biased region" description="Low complexity" evidence="1">
    <location>
        <begin position="427"/>
        <end position="439"/>
    </location>
</feature>
<comment type="caution">
    <text evidence="2">The sequence shown here is derived from an EMBL/GenBank/DDBJ whole genome shotgun (WGS) entry which is preliminary data.</text>
</comment>
<evidence type="ECO:0000313" key="3">
    <source>
        <dbReference type="Proteomes" id="UP000553632"/>
    </source>
</evidence>
<feature type="region of interest" description="Disordered" evidence="1">
    <location>
        <begin position="816"/>
        <end position="837"/>
    </location>
</feature>
<feature type="region of interest" description="Disordered" evidence="1">
    <location>
        <begin position="200"/>
        <end position="247"/>
    </location>
</feature>
<feature type="compositionally biased region" description="Polar residues" evidence="1">
    <location>
        <begin position="409"/>
        <end position="424"/>
    </location>
</feature>
<dbReference type="EMBL" id="JABANO010017505">
    <property type="protein sequence ID" value="KAF4733378.1"/>
    <property type="molecule type" value="Genomic_DNA"/>
</dbReference>
<name>A0A7J6SKC3_PEROL</name>
<feature type="compositionally biased region" description="Low complexity" evidence="1">
    <location>
        <begin position="478"/>
        <end position="487"/>
    </location>
</feature>
<evidence type="ECO:0000256" key="1">
    <source>
        <dbReference type="SAM" id="MobiDB-lite"/>
    </source>
</evidence>
<protein>
    <submittedName>
        <fullName evidence="2">Uncharacterized protein</fullName>
    </submittedName>
</protein>
<feature type="compositionally biased region" description="Basic and acidic residues" evidence="1">
    <location>
        <begin position="459"/>
        <end position="474"/>
    </location>
</feature>
<proteinExistence type="predicted"/>